<accession>A0A9Q0LVX2</accession>
<keyword evidence="3" id="KW-0812">Transmembrane</keyword>
<dbReference type="Gene3D" id="6.10.140.1620">
    <property type="match status" value="1"/>
</dbReference>
<feature type="compositionally biased region" description="Polar residues" evidence="2">
    <location>
        <begin position="162"/>
        <end position="173"/>
    </location>
</feature>
<organism evidence="4 5">
    <name type="scientific">Anaeramoeba ignava</name>
    <name type="common">Anaerobic marine amoeba</name>
    <dbReference type="NCBI Taxonomy" id="1746090"/>
    <lineage>
        <taxon>Eukaryota</taxon>
        <taxon>Metamonada</taxon>
        <taxon>Anaeramoebidae</taxon>
        <taxon>Anaeramoeba</taxon>
    </lineage>
</organism>
<keyword evidence="3" id="KW-0472">Membrane</keyword>
<evidence type="ECO:0000256" key="1">
    <source>
        <dbReference type="ARBA" id="ARBA00010020"/>
    </source>
</evidence>
<proteinExistence type="inferred from homology"/>
<sequence length="353" mass="39659">MDLTEQLNDYMNGLLPKSLEELYESSQQLDKTAQTNITEYQHNPDETKMKTQNEVNEGLQKVAQHIFTVSTHLNNLLSLQEQQVEKLDLEIRSALARIKGAHIRVGQAGLQKLYKERIPIEGEKTHKLPEDQIPTEYKQKTLINLKGCHLNFSALDEIGTSLTNPNQETSLIKTKNKSEKPIQEAILKSSEKKEEEKTETETETETGESLTSQTGDEMQSKSQKISGHTPKTSLTIENTAILPPTPPPFDGPPPPPIDGPKPPPMEGPTPPPFDNIPPPLGDIPPPLGDIPPPFGDDIPPPFGDDILLLLVMIFLLLLVIINCLFLFFPFAFFFSSNFQYFFLLFKIQKNNFH</sequence>
<feature type="transmembrane region" description="Helical" evidence="3">
    <location>
        <begin position="306"/>
        <end position="334"/>
    </location>
</feature>
<protein>
    <submittedName>
        <fullName evidence="4">Abelson interacting protein isoform d</fullName>
    </submittedName>
</protein>
<feature type="compositionally biased region" description="Polar residues" evidence="2">
    <location>
        <begin position="213"/>
        <end position="238"/>
    </location>
</feature>
<dbReference type="PANTHER" id="PTHR10460">
    <property type="entry name" value="ABL INTERACTOR FAMILY MEMBER"/>
    <property type="match status" value="1"/>
</dbReference>
<evidence type="ECO:0000313" key="5">
    <source>
        <dbReference type="Proteomes" id="UP001149090"/>
    </source>
</evidence>
<dbReference type="InterPro" id="IPR028457">
    <property type="entry name" value="ABI"/>
</dbReference>
<feature type="compositionally biased region" description="Pro residues" evidence="2">
    <location>
        <begin position="243"/>
        <end position="271"/>
    </location>
</feature>
<dbReference type="PANTHER" id="PTHR10460:SF0">
    <property type="entry name" value="ABELSON INTERACTING PROTEIN, ISOFORM D"/>
    <property type="match status" value="1"/>
</dbReference>
<feature type="region of interest" description="Disordered" evidence="2">
    <location>
        <begin position="162"/>
        <end position="271"/>
    </location>
</feature>
<evidence type="ECO:0000256" key="2">
    <source>
        <dbReference type="SAM" id="MobiDB-lite"/>
    </source>
</evidence>
<comment type="caution">
    <text evidence="4">The sequence shown here is derived from an EMBL/GenBank/DDBJ whole genome shotgun (WGS) entry which is preliminary data.</text>
</comment>
<feature type="compositionally biased region" description="Basic and acidic residues" evidence="2">
    <location>
        <begin position="189"/>
        <end position="200"/>
    </location>
</feature>
<comment type="similarity">
    <text evidence="1">Belongs to the ABI family.</text>
</comment>
<keyword evidence="3" id="KW-1133">Transmembrane helix</keyword>
<reference evidence="4" key="1">
    <citation type="submission" date="2022-10" db="EMBL/GenBank/DDBJ databases">
        <title>Novel sulphate-reducing endosymbionts in the free-living metamonad Anaeramoeba.</title>
        <authorList>
            <person name="Jerlstrom-Hultqvist J."/>
            <person name="Cepicka I."/>
            <person name="Gallot-Lavallee L."/>
            <person name="Salas-Leiva D."/>
            <person name="Curtis B.A."/>
            <person name="Zahonova K."/>
            <person name="Pipaliya S."/>
            <person name="Dacks J."/>
            <person name="Roger A.J."/>
        </authorList>
    </citation>
    <scope>NUCLEOTIDE SEQUENCE</scope>
    <source>
        <strain evidence="4">BMAN</strain>
    </source>
</reference>
<evidence type="ECO:0000313" key="4">
    <source>
        <dbReference type="EMBL" id="KAJ5078290.1"/>
    </source>
</evidence>
<dbReference type="EMBL" id="JAPDFW010000054">
    <property type="protein sequence ID" value="KAJ5078290.1"/>
    <property type="molecule type" value="Genomic_DNA"/>
</dbReference>
<dbReference type="OMA" id="NVAYHIQ"/>
<evidence type="ECO:0000256" key="3">
    <source>
        <dbReference type="SAM" id="Phobius"/>
    </source>
</evidence>
<dbReference type="Proteomes" id="UP001149090">
    <property type="component" value="Unassembled WGS sequence"/>
</dbReference>
<gene>
    <name evidence="4" type="ORF">M0811_05078</name>
</gene>
<keyword evidence="5" id="KW-1185">Reference proteome</keyword>
<name>A0A9Q0LVX2_ANAIG</name>
<dbReference type="AlphaFoldDB" id="A0A9Q0LVX2"/>